<dbReference type="Proteomes" id="UP000693970">
    <property type="component" value="Unassembled WGS sequence"/>
</dbReference>
<reference evidence="1" key="1">
    <citation type="journal article" date="2021" name="Sci. Rep.">
        <title>Diploid genomic architecture of Nitzschia inconspicua, an elite biomass production diatom.</title>
        <authorList>
            <person name="Oliver A."/>
            <person name="Podell S."/>
            <person name="Pinowska A."/>
            <person name="Traller J.C."/>
            <person name="Smith S.R."/>
            <person name="McClure R."/>
            <person name="Beliaev A."/>
            <person name="Bohutskyi P."/>
            <person name="Hill E.A."/>
            <person name="Rabines A."/>
            <person name="Zheng H."/>
            <person name="Allen L.Z."/>
            <person name="Kuo A."/>
            <person name="Grigoriev I.V."/>
            <person name="Allen A.E."/>
            <person name="Hazlebeck D."/>
            <person name="Allen E.E."/>
        </authorList>
    </citation>
    <scope>NUCLEOTIDE SEQUENCE</scope>
    <source>
        <strain evidence="1">Hildebrandi</strain>
    </source>
</reference>
<proteinExistence type="predicted"/>
<reference evidence="1" key="2">
    <citation type="submission" date="2021-04" db="EMBL/GenBank/DDBJ databases">
        <authorList>
            <person name="Podell S."/>
        </authorList>
    </citation>
    <scope>NUCLEOTIDE SEQUENCE</scope>
    <source>
        <strain evidence="1">Hildebrandi</strain>
    </source>
</reference>
<dbReference type="EMBL" id="JAGRRH010000018">
    <property type="protein sequence ID" value="KAG7350145.1"/>
    <property type="molecule type" value="Genomic_DNA"/>
</dbReference>
<dbReference type="EMBL" id="JAGRRH010000018">
    <property type="protein sequence ID" value="KAG7350157.1"/>
    <property type="molecule type" value="Genomic_DNA"/>
</dbReference>
<evidence type="ECO:0000313" key="3">
    <source>
        <dbReference type="Proteomes" id="UP000693970"/>
    </source>
</evidence>
<evidence type="ECO:0000313" key="2">
    <source>
        <dbReference type="EMBL" id="KAG7350157.1"/>
    </source>
</evidence>
<protein>
    <submittedName>
        <fullName evidence="1">Uncharacterized protein</fullName>
    </submittedName>
</protein>
<accession>A0A9K3KVV5</accession>
<organism evidence="1 3">
    <name type="scientific">Nitzschia inconspicua</name>
    <dbReference type="NCBI Taxonomy" id="303405"/>
    <lineage>
        <taxon>Eukaryota</taxon>
        <taxon>Sar</taxon>
        <taxon>Stramenopiles</taxon>
        <taxon>Ochrophyta</taxon>
        <taxon>Bacillariophyta</taxon>
        <taxon>Bacillariophyceae</taxon>
        <taxon>Bacillariophycidae</taxon>
        <taxon>Bacillariales</taxon>
        <taxon>Bacillariaceae</taxon>
        <taxon>Nitzschia</taxon>
    </lineage>
</organism>
<evidence type="ECO:0000313" key="1">
    <source>
        <dbReference type="EMBL" id="KAG7350145.1"/>
    </source>
</evidence>
<sequence>MERNGEFMVLFIPAPECTIPPYRVLPCRPGVHHMTAEFTHSIDNMEQRLPYYMISLTAISSLLIDLTFAQENETCRVENHQDTRYSRLTWEEWNSNVRDNRYYKERNPRCTKFHEEDFMSDGLDPDVEG</sequence>
<gene>
    <name evidence="1" type="ORF">IV203_009505</name>
    <name evidence="2" type="ORF">IV203_009517</name>
</gene>
<keyword evidence="3" id="KW-1185">Reference proteome</keyword>
<name>A0A9K3KVV5_9STRA</name>
<comment type="caution">
    <text evidence="1">The sequence shown here is derived from an EMBL/GenBank/DDBJ whole genome shotgun (WGS) entry which is preliminary data.</text>
</comment>
<dbReference type="AlphaFoldDB" id="A0A9K3KVV5"/>